<keyword evidence="1" id="KW-1133">Transmembrane helix</keyword>
<evidence type="ECO:0000313" key="2">
    <source>
        <dbReference type="EMBL" id="OGY81644.1"/>
    </source>
</evidence>
<feature type="transmembrane region" description="Helical" evidence="1">
    <location>
        <begin position="342"/>
        <end position="364"/>
    </location>
</feature>
<reference evidence="2 3" key="1">
    <citation type="journal article" date="2016" name="Nat. Commun.">
        <title>Thousands of microbial genomes shed light on interconnected biogeochemical processes in an aquifer system.</title>
        <authorList>
            <person name="Anantharaman K."/>
            <person name="Brown C.T."/>
            <person name="Hug L.A."/>
            <person name="Sharon I."/>
            <person name="Castelle C.J."/>
            <person name="Probst A.J."/>
            <person name="Thomas B.C."/>
            <person name="Singh A."/>
            <person name="Wilkins M.J."/>
            <person name="Karaoz U."/>
            <person name="Brodie E.L."/>
            <person name="Williams K.H."/>
            <person name="Hubbard S.S."/>
            <person name="Banfield J.F."/>
        </authorList>
    </citation>
    <scope>NUCLEOTIDE SEQUENCE [LARGE SCALE GENOMIC DNA]</scope>
</reference>
<evidence type="ECO:0000313" key="3">
    <source>
        <dbReference type="Proteomes" id="UP000176952"/>
    </source>
</evidence>
<dbReference type="EMBL" id="MHKD01000042">
    <property type="protein sequence ID" value="OGY81644.1"/>
    <property type="molecule type" value="Genomic_DNA"/>
</dbReference>
<gene>
    <name evidence="2" type="ORF">A3F54_01095</name>
</gene>
<accession>A0A1G2AXJ7</accession>
<dbReference type="Proteomes" id="UP000176952">
    <property type="component" value="Unassembled WGS sequence"/>
</dbReference>
<evidence type="ECO:0000256" key="1">
    <source>
        <dbReference type="SAM" id="Phobius"/>
    </source>
</evidence>
<keyword evidence="1" id="KW-0472">Membrane</keyword>
<comment type="caution">
    <text evidence="2">The sequence shown here is derived from an EMBL/GenBank/DDBJ whole genome shotgun (WGS) entry which is preliminary data.</text>
</comment>
<sequence>MKKSIIRFFRLAVAIGFVSFFLGGTLAVFFSRGVSFTEDFDRILVRDSVIEVMSADITGRGWVFQKRFLQTLDTESLATMSQAPNNTQRLALAQAALQYPVQTKFVCSKIGGMPILPELVAAYGTMIVPVLAYEYSNEDNFHQAEAGAEVAVKNAVALYKAGMEKAVAFLSEKRLIEAPAAKAAPEDESNLELWVSDEIQEKAPQVMGDQGLKRLLVATVKTHRLGYGFLRRYTVLPNGETKRIWTTTVTSVGEQFMVGGLQTMETKLARGEELTGVDKLNAALDTAGLIAVPLVAIPWLSKAGKTADAVNDTRKLARGVDALGDVAKTGRLVSVSSQIPRALAGTVLKWGAIGFVGYTVWNHPTATAQSIMWLGEKLGIGGKKFLFYILTVAVFFFIWLTYFLWRPAFLLFRFLSYLLRCVGVFLEAVFNLPFKKRRLHPAPSVSPSISTAS</sequence>
<feature type="transmembrane region" description="Helical" evidence="1">
    <location>
        <begin position="385"/>
        <end position="405"/>
    </location>
</feature>
<dbReference type="STRING" id="1798542.A3F54_01095"/>
<name>A0A1G2AXJ7_9BACT</name>
<dbReference type="AlphaFoldDB" id="A0A1G2AXJ7"/>
<feature type="transmembrane region" description="Helical" evidence="1">
    <location>
        <begin position="411"/>
        <end position="430"/>
    </location>
</feature>
<organism evidence="2 3">
    <name type="scientific">Candidatus Kerfeldbacteria bacterium RIFCSPHIGHO2_12_FULL_48_17</name>
    <dbReference type="NCBI Taxonomy" id="1798542"/>
    <lineage>
        <taxon>Bacteria</taxon>
        <taxon>Candidatus Kerfeldiibacteriota</taxon>
    </lineage>
</organism>
<proteinExistence type="predicted"/>
<protein>
    <submittedName>
        <fullName evidence="2">Uncharacterized protein</fullName>
    </submittedName>
</protein>
<keyword evidence="1" id="KW-0812">Transmembrane</keyword>